<evidence type="ECO:0000313" key="3">
    <source>
        <dbReference type="Proteomes" id="UP000183685"/>
    </source>
</evidence>
<dbReference type="SUPFAM" id="SSF55008">
    <property type="entry name" value="HMA, heavy metal-associated domain"/>
    <property type="match status" value="1"/>
</dbReference>
<accession>A0A1G6WK23</accession>
<keyword evidence="3" id="KW-1185">Reference proteome</keyword>
<organism evidence="2 3">
    <name type="scientific">Kordiimonas lacus</name>
    <dbReference type="NCBI Taxonomy" id="637679"/>
    <lineage>
        <taxon>Bacteria</taxon>
        <taxon>Pseudomonadati</taxon>
        <taxon>Pseudomonadota</taxon>
        <taxon>Alphaproteobacteria</taxon>
        <taxon>Kordiimonadales</taxon>
        <taxon>Kordiimonadaceae</taxon>
        <taxon>Kordiimonas</taxon>
    </lineage>
</organism>
<dbReference type="GO" id="GO:0046872">
    <property type="term" value="F:metal ion binding"/>
    <property type="evidence" value="ECO:0007669"/>
    <property type="project" value="InterPro"/>
</dbReference>
<dbReference type="EMBL" id="FNAK01000002">
    <property type="protein sequence ID" value="SDD66043.1"/>
    <property type="molecule type" value="Genomic_DNA"/>
</dbReference>
<sequence length="106" mass="11978">MHIFKSTKLVIPLLFWVAIMQTAYADDRLVKIRVDGLACSYCAYGIEKKLMKLPGVKHVDIDLPNGLVIVTGSDKLKLDPEQLRKLFEDAGFTFRAIVRDDGRKAQ</sequence>
<dbReference type="AlphaFoldDB" id="A0A1G6WK23"/>
<reference evidence="2 3" key="1">
    <citation type="submission" date="2016-10" db="EMBL/GenBank/DDBJ databases">
        <authorList>
            <person name="de Groot N.N."/>
        </authorList>
    </citation>
    <scope>NUCLEOTIDE SEQUENCE [LARGE SCALE GENOMIC DNA]</scope>
    <source>
        <strain evidence="2 3">CGMCC 1.9109</strain>
    </source>
</reference>
<dbReference type="Proteomes" id="UP000183685">
    <property type="component" value="Unassembled WGS sequence"/>
</dbReference>
<dbReference type="CDD" id="cd00371">
    <property type="entry name" value="HMA"/>
    <property type="match status" value="1"/>
</dbReference>
<dbReference type="Pfam" id="PF00403">
    <property type="entry name" value="HMA"/>
    <property type="match status" value="1"/>
</dbReference>
<feature type="domain" description="HMA" evidence="1">
    <location>
        <begin position="28"/>
        <end position="95"/>
    </location>
</feature>
<evidence type="ECO:0000313" key="2">
    <source>
        <dbReference type="EMBL" id="SDD66043.1"/>
    </source>
</evidence>
<evidence type="ECO:0000259" key="1">
    <source>
        <dbReference type="PROSITE" id="PS50846"/>
    </source>
</evidence>
<dbReference type="InterPro" id="IPR006121">
    <property type="entry name" value="HMA_dom"/>
</dbReference>
<gene>
    <name evidence="2" type="ORF">SAMN04488071_1132</name>
</gene>
<dbReference type="InterPro" id="IPR036163">
    <property type="entry name" value="HMA_dom_sf"/>
</dbReference>
<protein>
    <submittedName>
        <fullName evidence="2">Mercuric ion binding protein</fullName>
    </submittedName>
</protein>
<dbReference type="RefSeq" id="WP_206594920.1">
    <property type="nucleotide sequence ID" value="NZ_FNAK01000002.1"/>
</dbReference>
<proteinExistence type="predicted"/>
<dbReference type="Gene3D" id="3.30.70.100">
    <property type="match status" value="1"/>
</dbReference>
<dbReference type="STRING" id="637679.GCA_001550055_02848"/>
<dbReference type="PROSITE" id="PS50846">
    <property type="entry name" value="HMA_2"/>
    <property type="match status" value="1"/>
</dbReference>
<name>A0A1G6WK23_9PROT</name>